<dbReference type="OrthoDB" id="5454113at2"/>
<organism evidence="2 3">
    <name type="scientific">Desulfonema ishimotonii</name>
    <dbReference type="NCBI Taxonomy" id="45657"/>
    <lineage>
        <taxon>Bacteria</taxon>
        <taxon>Pseudomonadati</taxon>
        <taxon>Thermodesulfobacteriota</taxon>
        <taxon>Desulfobacteria</taxon>
        <taxon>Desulfobacterales</taxon>
        <taxon>Desulfococcaceae</taxon>
        <taxon>Desulfonema</taxon>
    </lineage>
</organism>
<dbReference type="Gene3D" id="2.30.30.90">
    <property type="match status" value="1"/>
</dbReference>
<comment type="caution">
    <text evidence="2">The sequence shown here is derived from an EMBL/GenBank/DDBJ whole genome shotgun (WGS) entry which is preliminary data.</text>
</comment>
<keyword evidence="3" id="KW-1185">Reference proteome</keyword>
<proteinExistence type="predicted"/>
<feature type="domain" description="Ferrous iron transporter FeoA-like" evidence="1">
    <location>
        <begin position="3"/>
        <end position="74"/>
    </location>
</feature>
<dbReference type="EMBL" id="BEXT01000001">
    <property type="protein sequence ID" value="GBC63512.1"/>
    <property type="molecule type" value="Genomic_DNA"/>
</dbReference>
<evidence type="ECO:0000313" key="3">
    <source>
        <dbReference type="Proteomes" id="UP000288096"/>
    </source>
</evidence>
<dbReference type="RefSeq" id="WP_124330568.1">
    <property type="nucleotide sequence ID" value="NZ_BEXT01000001.1"/>
</dbReference>
<dbReference type="Pfam" id="PF04023">
    <property type="entry name" value="FeoA"/>
    <property type="match status" value="1"/>
</dbReference>
<evidence type="ECO:0000259" key="1">
    <source>
        <dbReference type="SMART" id="SM00899"/>
    </source>
</evidence>
<evidence type="ECO:0000313" key="2">
    <source>
        <dbReference type="EMBL" id="GBC63512.1"/>
    </source>
</evidence>
<reference evidence="3" key="1">
    <citation type="submission" date="2017-11" db="EMBL/GenBank/DDBJ databases">
        <authorList>
            <person name="Watanabe M."/>
            <person name="Kojima H."/>
        </authorList>
    </citation>
    <scope>NUCLEOTIDE SEQUENCE [LARGE SCALE GENOMIC DNA]</scope>
    <source>
        <strain evidence="3">Tokyo 01</strain>
    </source>
</reference>
<dbReference type="SMART" id="SM00899">
    <property type="entry name" value="FeoA"/>
    <property type="match status" value="2"/>
</dbReference>
<dbReference type="InterPro" id="IPR007167">
    <property type="entry name" value="Fe-transptr_FeoA-like"/>
</dbReference>
<reference evidence="3" key="2">
    <citation type="submission" date="2019-01" db="EMBL/GenBank/DDBJ databases">
        <title>Genome sequence of Desulfonema ishimotonii strain Tokyo 01.</title>
        <authorList>
            <person name="Fukui M."/>
        </authorList>
    </citation>
    <scope>NUCLEOTIDE SEQUENCE [LARGE SCALE GENOMIC DNA]</scope>
    <source>
        <strain evidence="3">Tokyo 01</strain>
    </source>
</reference>
<protein>
    <submittedName>
        <fullName evidence="2">Ferrous iron transport protein A</fullName>
    </submittedName>
</protein>
<name>A0A401G2N5_9BACT</name>
<gene>
    <name evidence="2" type="ORF">DENIS_4506</name>
</gene>
<dbReference type="AlphaFoldDB" id="A0A401G2N5"/>
<sequence>MYQMLSEAPIDKPLLLVRTDDPGLADRLRRMGLSAESRFVRMAEDIMLRTVRIRGPQNDAVIGAGMAGKIVVHLNDGRKLPLAEMKPGESGHIEGSTCGAALQRTLKTLGFGVDDRVTFLRTLPPMEYTVLIRDDARRVRVPEGMAFKIWGESGGKSLQFSMTPTGQPFLVKEILGGKKARQGVLSYGIEPGKTLIPETVSPGQNLYIGQKNLIIISTTDGLRLFLEECQARRMWVRVCESS</sequence>
<accession>A0A401G2N5</accession>
<dbReference type="Proteomes" id="UP000288096">
    <property type="component" value="Unassembled WGS sequence"/>
</dbReference>
<feature type="domain" description="Ferrous iron transporter FeoA-like" evidence="1">
    <location>
        <begin position="80"/>
        <end position="153"/>
    </location>
</feature>
<dbReference type="GO" id="GO:0046914">
    <property type="term" value="F:transition metal ion binding"/>
    <property type="evidence" value="ECO:0007669"/>
    <property type="project" value="InterPro"/>
</dbReference>
<dbReference type="InterPro" id="IPR038157">
    <property type="entry name" value="FeoA_core_dom"/>
</dbReference>